<dbReference type="CDD" id="cd01948">
    <property type="entry name" value="EAL"/>
    <property type="match status" value="1"/>
</dbReference>
<keyword evidence="1" id="KW-0597">Phosphoprotein</keyword>
<proteinExistence type="predicted"/>
<dbReference type="InterPro" id="IPR043128">
    <property type="entry name" value="Rev_trsase/Diguanyl_cyclase"/>
</dbReference>
<dbReference type="InterPro" id="IPR001633">
    <property type="entry name" value="EAL_dom"/>
</dbReference>
<dbReference type="PANTHER" id="PTHR44757:SF2">
    <property type="entry name" value="BIOFILM ARCHITECTURE MAINTENANCE PROTEIN MBAA"/>
    <property type="match status" value="1"/>
</dbReference>
<dbReference type="Gene3D" id="3.20.20.450">
    <property type="entry name" value="EAL domain"/>
    <property type="match status" value="1"/>
</dbReference>
<accession>A0ABV2IED8</accession>
<keyword evidence="6" id="KW-1185">Reference proteome</keyword>
<feature type="domain" description="EAL" evidence="3">
    <location>
        <begin position="309"/>
        <end position="569"/>
    </location>
</feature>
<dbReference type="CDD" id="cd00156">
    <property type="entry name" value="REC"/>
    <property type="match status" value="1"/>
</dbReference>
<gene>
    <name evidence="5" type="ORF">ABID12_003237</name>
</gene>
<dbReference type="CDD" id="cd01949">
    <property type="entry name" value="GGDEF"/>
    <property type="match status" value="1"/>
</dbReference>
<dbReference type="PROSITE" id="PS50110">
    <property type="entry name" value="RESPONSE_REGULATORY"/>
    <property type="match status" value="1"/>
</dbReference>
<evidence type="ECO:0000259" key="3">
    <source>
        <dbReference type="PROSITE" id="PS50883"/>
    </source>
</evidence>
<dbReference type="PROSITE" id="PS50883">
    <property type="entry name" value="EAL"/>
    <property type="match status" value="1"/>
</dbReference>
<dbReference type="InterPro" id="IPR029787">
    <property type="entry name" value="Nucleotide_cyclase"/>
</dbReference>
<evidence type="ECO:0000256" key="1">
    <source>
        <dbReference type="PROSITE-ProRule" id="PRU00169"/>
    </source>
</evidence>
<dbReference type="Gene3D" id="3.30.70.270">
    <property type="match status" value="1"/>
</dbReference>
<dbReference type="SUPFAM" id="SSF52172">
    <property type="entry name" value="CheY-like"/>
    <property type="match status" value="1"/>
</dbReference>
<dbReference type="InterPro" id="IPR011006">
    <property type="entry name" value="CheY-like_superfamily"/>
</dbReference>
<dbReference type="SMART" id="SM00448">
    <property type="entry name" value="REC"/>
    <property type="match status" value="1"/>
</dbReference>
<dbReference type="InterPro" id="IPR000160">
    <property type="entry name" value="GGDEF_dom"/>
</dbReference>
<dbReference type="NCBIfam" id="TIGR00254">
    <property type="entry name" value="GGDEF"/>
    <property type="match status" value="1"/>
</dbReference>
<name>A0ABV2IED8_9HYPH</name>
<organism evidence="5 6">
    <name type="scientific">Martelella mangrovi</name>
    <dbReference type="NCBI Taxonomy" id="1397477"/>
    <lineage>
        <taxon>Bacteria</taxon>
        <taxon>Pseudomonadati</taxon>
        <taxon>Pseudomonadota</taxon>
        <taxon>Alphaproteobacteria</taxon>
        <taxon>Hyphomicrobiales</taxon>
        <taxon>Aurantimonadaceae</taxon>
        <taxon>Martelella</taxon>
    </lineage>
</organism>
<evidence type="ECO:0000313" key="5">
    <source>
        <dbReference type="EMBL" id="MET3601281.1"/>
    </source>
</evidence>
<protein>
    <submittedName>
        <fullName evidence="5">Diguanylate cyclase (GGDEF)-like protein</fullName>
    </submittedName>
</protein>
<dbReference type="Pfam" id="PF00990">
    <property type="entry name" value="GGDEF"/>
    <property type="match status" value="1"/>
</dbReference>
<dbReference type="SUPFAM" id="SSF141868">
    <property type="entry name" value="EAL domain-like"/>
    <property type="match status" value="1"/>
</dbReference>
<dbReference type="SUPFAM" id="SSF55073">
    <property type="entry name" value="Nucleotide cyclase"/>
    <property type="match status" value="1"/>
</dbReference>
<evidence type="ECO:0000259" key="2">
    <source>
        <dbReference type="PROSITE" id="PS50110"/>
    </source>
</evidence>
<dbReference type="Gene3D" id="3.40.50.2300">
    <property type="match status" value="1"/>
</dbReference>
<dbReference type="EMBL" id="JBEPLY010000012">
    <property type="protein sequence ID" value="MET3601281.1"/>
    <property type="molecule type" value="Genomic_DNA"/>
</dbReference>
<dbReference type="PROSITE" id="PS50887">
    <property type="entry name" value="GGDEF"/>
    <property type="match status" value="1"/>
</dbReference>
<sequence length="570" mass="62674">MKLLLVDDDEVDRMTVTRLLAAGPQDLEISAATTAAEAFECLRQDSFDVVLLDYRLPDMDGIDVLKTINADPEQSVAVIILTGMASEEEERRCIEAGAQDFVLKSDISDRRLRRALMHSRVRHTLEENLRESRARLQRMAETDALTGISNRYRFEQVLASETERCRKGGADDIALLLIDIDNFKLVNDSMGHHAGDELLVQTAARLSTQIAPSHVLCRLGGDEFAIIAPGNWSPDRLTDFTGKLRQAFGVPLTLGPNSIMVNISSGIALLSTVDSSAEDLLKAAGVALEIAKKSGKNTFRCFSADMQKQAQLRAELARDMQSPGFLEQLELFFQPLVSAALLTLQGAEALVRWHHPDHGLLEPGAFLPVARETGMMTTIDLWGRRAACLQTAAWFRDGRVGAEFRMSFNICAATLRQKDFAAHLLKVIAETGVPPTSMELEVTESDLIADFDHAARQLLELRNHGVGIAIDDFGTGYSSLSYLRQLPADTVKLDRTFIANTPGNEDDCRLLRTLIMLAHSLDLNVTAEGIETEEQGTLCQSYNADTLQGYFFGRPRPAPAFADGFLPVGA</sequence>
<comment type="caution">
    <text evidence="5">The sequence shown here is derived from an EMBL/GenBank/DDBJ whole genome shotgun (WGS) entry which is preliminary data.</text>
</comment>
<feature type="domain" description="Response regulatory" evidence="2">
    <location>
        <begin position="2"/>
        <end position="119"/>
    </location>
</feature>
<dbReference type="SMART" id="SM00267">
    <property type="entry name" value="GGDEF"/>
    <property type="match status" value="1"/>
</dbReference>
<reference evidence="5 6" key="1">
    <citation type="submission" date="2024-06" db="EMBL/GenBank/DDBJ databases">
        <title>Genomic Encyclopedia of Type Strains, Phase IV (KMG-IV): sequencing the most valuable type-strain genomes for metagenomic binning, comparative biology and taxonomic classification.</title>
        <authorList>
            <person name="Goeker M."/>
        </authorList>
    </citation>
    <scope>NUCLEOTIDE SEQUENCE [LARGE SCALE GENOMIC DNA]</scope>
    <source>
        <strain evidence="5 6">DSM 28102</strain>
    </source>
</reference>
<dbReference type="Pfam" id="PF00563">
    <property type="entry name" value="EAL"/>
    <property type="match status" value="1"/>
</dbReference>
<dbReference type="InterPro" id="IPR001789">
    <property type="entry name" value="Sig_transdc_resp-reg_receiver"/>
</dbReference>
<evidence type="ECO:0000313" key="6">
    <source>
        <dbReference type="Proteomes" id="UP001549164"/>
    </source>
</evidence>
<dbReference type="SMART" id="SM00052">
    <property type="entry name" value="EAL"/>
    <property type="match status" value="1"/>
</dbReference>
<dbReference type="InterPro" id="IPR035919">
    <property type="entry name" value="EAL_sf"/>
</dbReference>
<dbReference type="PANTHER" id="PTHR44757">
    <property type="entry name" value="DIGUANYLATE CYCLASE DGCP"/>
    <property type="match status" value="1"/>
</dbReference>
<feature type="modified residue" description="4-aspartylphosphate" evidence="1">
    <location>
        <position position="53"/>
    </location>
</feature>
<dbReference type="Proteomes" id="UP001549164">
    <property type="component" value="Unassembled WGS sequence"/>
</dbReference>
<dbReference type="InterPro" id="IPR052155">
    <property type="entry name" value="Biofilm_reg_signaling"/>
</dbReference>
<dbReference type="RefSeq" id="WP_354435095.1">
    <property type="nucleotide sequence ID" value="NZ_JBEPLY010000012.1"/>
</dbReference>
<evidence type="ECO:0000259" key="4">
    <source>
        <dbReference type="PROSITE" id="PS50887"/>
    </source>
</evidence>
<dbReference type="Pfam" id="PF00072">
    <property type="entry name" value="Response_reg"/>
    <property type="match status" value="1"/>
</dbReference>
<feature type="domain" description="GGDEF" evidence="4">
    <location>
        <begin position="171"/>
        <end position="304"/>
    </location>
</feature>